<name>A0A563ETZ1_9PSEU</name>
<dbReference type="AlphaFoldDB" id="A0A563ETZ1"/>
<proteinExistence type="predicted"/>
<accession>A0A563ETZ1</accession>
<sequence length="70" mass="7785">MGKTIAAMSDRLLGLFVPKVQARASAPCMQSGWCQHCGWEGTYEKRQWCYVNGSCTQIYCTTCLVNSPDC</sequence>
<dbReference type="EMBL" id="VOBR01000009">
    <property type="protein sequence ID" value="TWP51197.1"/>
    <property type="molecule type" value="Genomic_DNA"/>
</dbReference>
<evidence type="ECO:0000313" key="1">
    <source>
        <dbReference type="EMBL" id="TWP51197.1"/>
    </source>
</evidence>
<dbReference type="OrthoDB" id="4333478at2"/>
<gene>
    <name evidence="1" type="ORF">FKR81_16390</name>
</gene>
<reference evidence="1 2" key="1">
    <citation type="submission" date="2019-07" db="EMBL/GenBank/DDBJ databases">
        <title>Lentzea xizangensis sp. nov., isolated from Qinghai-Tibetan Plateau Soils.</title>
        <authorList>
            <person name="Huang J."/>
        </authorList>
    </citation>
    <scope>NUCLEOTIDE SEQUENCE [LARGE SCALE GENOMIC DNA]</scope>
    <source>
        <strain evidence="1 2">FXJ1.1311</strain>
    </source>
</reference>
<keyword evidence="2" id="KW-1185">Reference proteome</keyword>
<dbReference type="Proteomes" id="UP000316639">
    <property type="component" value="Unassembled WGS sequence"/>
</dbReference>
<comment type="caution">
    <text evidence="1">The sequence shown here is derived from an EMBL/GenBank/DDBJ whole genome shotgun (WGS) entry which is preliminary data.</text>
</comment>
<protein>
    <submittedName>
        <fullName evidence="1">Uncharacterized protein</fullName>
    </submittedName>
</protein>
<evidence type="ECO:0000313" key="2">
    <source>
        <dbReference type="Proteomes" id="UP000316639"/>
    </source>
</evidence>
<dbReference type="RefSeq" id="WP_146352821.1">
    <property type="nucleotide sequence ID" value="NZ_VOBR01000009.1"/>
</dbReference>
<organism evidence="1 2">
    <name type="scientific">Lentzea tibetensis</name>
    <dbReference type="NCBI Taxonomy" id="2591470"/>
    <lineage>
        <taxon>Bacteria</taxon>
        <taxon>Bacillati</taxon>
        <taxon>Actinomycetota</taxon>
        <taxon>Actinomycetes</taxon>
        <taxon>Pseudonocardiales</taxon>
        <taxon>Pseudonocardiaceae</taxon>
        <taxon>Lentzea</taxon>
    </lineage>
</organism>